<evidence type="ECO:0000259" key="2">
    <source>
        <dbReference type="Pfam" id="PF14501"/>
    </source>
</evidence>
<dbReference type="Proteomes" id="UP000886883">
    <property type="component" value="Unassembled WGS sequence"/>
</dbReference>
<dbReference type="GO" id="GO:0042802">
    <property type="term" value="F:identical protein binding"/>
    <property type="evidence" value="ECO:0007669"/>
    <property type="project" value="TreeGrafter"/>
</dbReference>
<reference evidence="3" key="2">
    <citation type="submission" date="2021-04" db="EMBL/GenBank/DDBJ databases">
        <authorList>
            <person name="Gilroy R."/>
        </authorList>
    </citation>
    <scope>NUCLEOTIDE SEQUENCE</scope>
    <source>
        <strain evidence="3">USAMLcec3-2134</strain>
    </source>
</reference>
<sequence>MKSKRSLLVVLGGIEVILIFYLMNLTWDVSGETDLFLSALVIVCVFLFLILQMAWMQYEKLEAVNRMYLQRERSLEKAYALIGQEMECSRRVSHDYKYDLAYLYDCLRERDYERGIAHLEEKIRIGKERSEGTIWTGFGCVDFLLNQAKMRAERENIGFSASIRFTHLPTAEYEFFSALGNLLDNAFEAAVRCDEGERKIRLKLATNNHMFMLRVENRYKEEPQEDDGRFKSTKGDGDNHGWGLVNVKEIVERTGGILKLDYGNGMFCAKAIWGAGETAYEIHTGKRRTKTIQDARRQLGKNRTNSGMGMIE</sequence>
<evidence type="ECO:0000313" key="4">
    <source>
        <dbReference type="Proteomes" id="UP000886883"/>
    </source>
</evidence>
<keyword evidence="1" id="KW-0472">Membrane</keyword>
<gene>
    <name evidence="3" type="ORF">H9763_08570</name>
</gene>
<feature type="transmembrane region" description="Helical" evidence="1">
    <location>
        <begin position="35"/>
        <end position="56"/>
    </location>
</feature>
<keyword evidence="1" id="KW-1133">Transmembrane helix</keyword>
<keyword evidence="1" id="KW-0812">Transmembrane</keyword>
<accession>A0A9D2SD05</accession>
<dbReference type="SUPFAM" id="SSF55874">
    <property type="entry name" value="ATPase domain of HSP90 chaperone/DNA topoisomerase II/histidine kinase"/>
    <property type="match status" value="1"/>
</dbReference>
<dbReference type="Gene3D" id="3.30.565.10">
    <property type="entry name" value="Histidine kinase-like ATPase, C-terminal domain"/>
    <property type="match status" value="1"/>
</dbReference>
<dbReference type="CDD" id="cd16935">
    <property type="entry name" value="HATPase_AgrC-ComD-like"/>
    <property type="match status" value="1"/>
</dbReference>
<evidence type="ECO:0000313" key="3">
    <source>
        <dbReference type="EMBL" id="HJB91505.1"/>
    </source>
</evidence>
<dbReference type="InterPro" id="IPR036890">
    <property type="entry name" value="HATPase_C_sf"/>
</dbReference>
<dbReference type="Pfam" id="PF14501">
    <property type="entry name" value="HATPase_c_5"/>
    <property type="match status" value="1"/>
</dbReference>
<reference evidence="3" key="1">
    <citation type="journal article" date="2021" name="PeerJ">
        <title>Extensive microbial diversity within the chicken gut microbiome revealed by metagenomics and culture.</title>
        <authorList>
            <person name="Gilroy R."/>
            <person name="Ravi A."/>
            <person name="Getino M."/>
            <person name="Pursley I."/>
            <person name="Horton D.L."/>
            <person name="Alikhan N.F."/>
            <person name="Baker D."/>
            <person name="Gharbi K."/>
            <person name="Hall N."/>
            <person name="Watson M."/>
            <person name="Adriaenssens E.M."/>
            <person name="Foster-Nyarko E."/>
            <person name="Jarju S."/>
            <person name="Secka A."/>
            <person name="Antonio M."/>
            <person name="Oren A."/>
            <person name="Chaudhuri R.R."/>
            <person name="La Ragione R."/>
            <person name="Hildebrand F."/>
            <person name="Pallen M.J."/>
        </authorList>
    </citation>
    <scope>NUCLEOTIDE SEQUENCE</scope>
    <source>
        <strain evidence="3">USAMLcec3-2134</strain>
    </source>
</reference>
<evidence type="ECO:0000256" key="1">
    <source>
        <dbReference type="SAM" id="Phobius"/>
    </source>
</evidence>
<name>A0A9D2SD05_9FIRM</name>
<organism evidence="3 4">
    <name type="scientific">Candidatus Eisenbergiella merdigallinarum</name>
    <dbReference type="NCBI Taxonomy" id="2838552"/>
    <lineage>
        <taxon>Bacteria</taxon>
        <taxon>Bacillati</taxon>
        <taxon>Bacillota</taxon>
        <taxon>Clostridia</taxon>
        <taxon>Lachnospirales</taxon>
        <taxon>Lachnospiraceae</taxon>
        <taxon>Eisenbergiella</taxon>
    </lineage>
</organism>
<feature type="transmembrane region" description="Helical" evidence="1">
    <location>
        <begin position="7"/>
        <end position="23"/>
    </location>
</feature>
<dbReference type="PANTHER" id="PTHR40448:SF1">
    <property type="entry name" value="TWO-COMPONENT SENSOR HISTIDINE KINASE"/>
    <property type="match status" value="1"/>
</dbReference>
<protein>
    <submittedName>
        <fullName evidence="3">GHKL domain-containing protein</fullName>
    </submittedName>
</protein>
<proteinExistence type="predicted"/>
<dbReference type="EMBL" id="DWXE01000029">
    <property type="protein sequence ID" value="HJB91505.1"/>
    <property type="molecule type" value="Genomic_DNA"/>
</dbReference>
<comment type="caution">
    <text evidence="3">The sequence shown here is derived from an EMBL/GenBank/DDBJ whole genome shotgun (WGS) entry which is preliminary data.</text>
</comment>
<feature type="domain" description="Sensor histidine kinase NatK-like C-terminal" evidence="2">
    <location>
        <begin position="175"/>
        <end position="270"/>
    </location>
</feature>
<dbReference type="PANTHER" id="PTHR40448">
    <property type="entry name" value="TWO-COMPONENT SENSOR HISTIDINE KINASE"/>
    <property type="match status" value="1"/>
</dbReference>
<dbReference type="InterPro" id="IPR032834">
    <property type="entry name" value="NatK-like_C"/>
</dbReference>
<dbReference type="AlphaFoldDB" id="A0A9D2SD05"/>